<feature type="signal peptide" evidence="7">
    <location>
        <begin position="1"/>
        <end position="29"/>
    </location>
</feature>
<evidence type="ECO:0000313" key="9">
    <source>
        <dbReference type="EMBL" id="KAL3823766.1"/>
    </source>
</evidence>
<feature type="region of interest" description="Disordered" evidence="6">
    <location>
        <begin position="224"/>
        <end position="249"/>
    </location>
</feature>
<sequence>MTTPSLAIISLILPPLLLLLTMAVHPCFGFPSPPPPPSSRIRSRLAGRGSGFGPSSSRGGTDDDRDPGKKSVGGGGKRRRTRSETSVGFLGELSEREGWRGGSKSSSSSSSSSSPSLVLDRFGFPPPTEEEVFPPLSNDVVRVPVDGREYDRAYVVSAISRHLGVNLDAFDDSGRSVHVEGGGEEDDGRTTTARWSLRMIHVDPPIFLVEDFLTASECESLSSFVDDDDDDDKRVRRIPSPTFSSSSSSSVAVSRRTSTTWFCRYDAVPALLAKARRLLGVDLNRMEEPQVVRYRPGEEFTWHYDEVPRSGLSNGGQRLATLLVYLNDLGKDRGGGTAFRDLLGMEFEDGDGEGRPRRGRLVVTPRKGTALLFFPAYQDGTPDERTLHRGEAALDDKTIAQIWIHEGSYRAGTPEGNRQSCAMDGVEYEARRLGFS</sequence>
<name>A0ABD3SH62_9STRA</name>
<evidence type="ECO:0000313" key="10">
    <source>
        <dbReference type="Proteomes" id="UP001530377"/>
    </source>
</evidence>
<keyword evidence="4" id="KW-0560">Oxidoreductase</keyword>
<dbReference type="SMART" id="SM00702">
    <property type="entry name" value="P4Hc"/>
    <property type="match status" value="1"/>
</dbReference>
<comment type="caution">
    <text evidence="9">The sequence shown here is derived from an EMBL/GenBank/DDBJ whole genome shotgun (WGS) entry which is preliminary data.</text>
</comment>
<dbReference type="PROSITE" id="PS51471">
    <property type="entry name" value="FE2OG_OXY"/>
    <property type="match status" value="1"/>
</dbReference>
<dbReference type="Proteomes" id="UP001530377">
    <property type="component" value="Unassembled WGS sequence"/>
</dbReference>
<keyword evidence="5" id="KW-0408">Iron</keyword>
<keyword evidence="10" id="KW-1185">Reference proteome</keyword>
<evidence type="ECO:0000256" key="5">
    <source>
        <dbReference type="ARBA" id="ARBA00023004"/>
    </source>
</evidence>
<accession>A0ABD3SH62</accession>
<organism evidence="9 10">
    <name type="scientific">Cyclostephanos tholiformis</name>
    <dbReference type="NCBI Taxonomy" id="382380"/>
    <lineage>
        <taxon>Eukaryota</taxon>
        <taxon>Sar</taxon>
        <taxon>Stramenopiles</taxon>
        <taxon>Ochrophyta</taxon>
        <taxon>Bacillariophyta</taxon>
        <taxon>Coscinodiscophyceae</taxon>
        <taxon>Thalassiosirophycidae</taxon>
        <taxon>Stephanodiscales</taxon>
        <taxon>Stephanodiscaceae</taxon>
        <taxon>Cyclostephanos</taxon>
    </lineage>
</organism>
<evidence type="ECO:0000259" key="8">
    <source>
        <dbReference type="PROSITE" id="PS51471"/>
    </source>
</evidence>
<feature type="domain" description="Fe2OG dioxygenase" evidence="8">
    <location>
        <begin position="285"/>
        <end position="406"/>
    </location>
</feature>
<dbReference type="Pfam" id="PF13640">
    <property type="entry name" value="2OG-FeII_Oxy_3"/>
    <property type="match status" value="1"/>
</dbReference>
<dbReference type="InterPro" id="IPR006620">
    <property type="entry name" value="Pro_4_hyd_alph"/>
</dbReference>
<dbReference type="GO" id="GO:0051213">
    <property type="term" value="F:dioxygenase activity"/>
    <property type="evidence" value="ECO:0007669"/>
    <property type="project" value="UniProtKB-KW"/>
</dbReference>
<dbReference type="Gene3D" id="2.60.120.620">
    <property type="entry name" value="q2cbj1_9rhob like domain"/>
    <property type="match status" value="1"/>
</dbReference>
<feature type="region of interest" description="Disordered" evidence="6">
    <location>
        <begin position="34"/>
        <end position="123"/>
    </location>
</feature>
<evidence type="ECO:0000256" key="4">
    <source>
        <dbReference type="ARBA" id="ARBA00023002"/>
    </source>
</evidence>
<dbReference type="InterPro" id="IPR045054">
    <property type="entry name" value="P4HA-like"/>
</dbReference>
<evidence type="ECO:0000256" key="3">
    <source>
        <dbReference type="ARBA" id="ARBA00022964"/>
    </source>
</evidence>
<dbReference type="GO" id="GO:0046872">
    <property type="term" value="F:metal ion binding"/>
    <property type="evidence" value="ECO:0007669"/>
    <property type="project" value="UniProtKB-KW"/>
</dbReference>
<reference evidence="9 10" key="1">
    <citation type="submission" date="2024-10" db="EMBL/GenBank/DDBJ databases">
        <title>Updated reference genomes for cyclostephanoid diatoms.</title>
        <authorList>
            <person name="Roberts W.R."/>
            <person name="Alverson A.J."/>
        </authorList>
    </citation>
    <scope>NUCLEOTIDE SEQUENCE [LARGE SCALE GENOMIC DNA]</scope>
    <source>
        <strain evidence="9 10">AJA228-03</strain>
    </source>
</reference>
<keyword evidence="7" id="KW-0732">Signal</keyword>
<comment type="cofactor">
    <cofactor evidence="1">
        <name>L-ascorbate</name>
        <dbReference type="ChEBI" id="CHEBI:38290"/>
    </cofactor>
</comment>
<evidence type="ECO:0000256" key="6">
    <source>
        <dbReference type="SAM" id="MobiDB-lite"/>
    </source>
</evidence>
<feature type="compositionally biased region" description="Low complexity" evidence="6">
    <location>
        <begin position="238"/>
        <end position="249"/>
    </location>
</feature>
<dbReference type="PANTHER" id="PTHR10869:SF229">
    <property type="entry name" value="PROLYL 4-HYDROXYLASE ALPHA SUBUNIT DOMAIN-CONTAINING PROTEIN"/>
    <property type="match status" value="1"/>
</dbReference>
<feature type="compositionally biased region" description="Low complexity" evidence="6">
    <location>
        <begin position="103"/>
        <end position="116"/>
    </location>
</feature>
<dbReference type="PANTHER" id="PTHR10869">
    <property type="entry name" value="PROLYL 4-HYDROXYLASE ALPHA SUBUNIT"/>
    <property type="match status" value="1"/>
</dbReference>
<evidence type="ECO:0000256" key="2">
    <source>
        <dbReference type="ARBA" id="ARBA00022723"/>
    </source>
</evidence>
<protein>
    <recommendedName>
        <fullName evidence="8">Fe2OG dioxygenase domain-containing protein</fullName>
    </recommendedName>
</protein>
<proteinExistence type="predicted"/>
<dbReference type="InterPro" id="IPR005123">
    <property type="entry name" value="Oxoglu/Fe-dep_dioxygenase_dom"/>
</dbReference>
<keyword evidence="3" id="KW-0223">Dioxygenase</keyword>
<gene>
    <name evidence="9" type="ORF">ACHAXA_004859</name>
</gene>
<dbReference type="AlphaFoldDB" id="A0ABD3SH62"/>
<dbReference type="InterPro" id="IPR044862">
    <property type="entry name" value="Pro_4_hyd_alph_FE2OG_OXY"/>
</dbReference>
<dbReference type="EMBL" id="JALLPB020000030">
    <property type="protein sequence ID" value="KAL3823766.1"/>
    <property type="molecule type" value="Genomic_DNA"/>
</dbReference>
<feature type="compositionally biased region" description="Basic and acidic residues" evidence="6">
    <location>
        <begin position="60"/>
        <end position="69"/>
    </location>
</feature>
<keyword evidence="2" id="KW-0479">Metal-binding</keyword>
<evidence type="ECO:0000256" key="1">
    <source>
        <dbReference type="ARBA" id="ARBA00001961"/>
    </source>
</evidence>
<evidence type="ECO:0000256" key="7">
    <source>
        <dbReference type="SAM" id="SignalP"/>
    </source>
</evidence>
<feature type="chain" id="PRO_5044868426" description="Fe2OG dioxygenase domain-containing protein" evidence="7">
    <location>
        <begin position="30"/>
        <end position="436"/>
    </location>
</feature>